<gene>
    <name evidence="1" type="ORF">METZ01_LOCUS390693</name>
</gene>
<accession>A0A382UUA6</accession>
<evidence type="ECO:0000313" key="1">
    <source>
        <dbReference type="EMBL" id="SVD37839.1"/>
    </source>
</evidence>
<dbReference type="EMBL" id="UINC01146862">
    <property type="protein sequence ID" value="SVD37839.1"/>
    <property type="molecule type" value="Genomic_DNA"/>
</dbReference>
<proteinExistence type="predicted"/>
<organism evidence="1">
    <name type="scientific">marine metagenome</name>
    <dbReference type="NCBI Taxonomy" id="408172"/>
    <lineage>
        <taxon>unclassified sequences</taxon>
        <taxon>metagenomes</taxon>
        <taxon>ecological metagenomes</taxon>
    </lineage>
</organism>
<dbReference type="AlphaFoldDB" id="A0A382UUA6"/>
<sequence>MEEAWETLYTEVEKRRELAPTADFSVETPSFDY</sequence>
<reference evidence="1" key="1">
    <citation type="submission" date="2018-05" db="EMBL/GenBank/DDBJ databases">
        <authorList>
            <person name="Lanie J.A."/>
            <person name="Ng W.-L."/>
            <person name="Kazmierczak K.M."/>
            <person name="Andrzejewski T.M."/>
            <person name="Davidsen T.M."/>
            <person name="Wayne K.J."/>
            <person name="Tettelin H."/>
            <person name="Glass J.I."/>
            <person name="Rusch D."/>
            <person name="Podicherti R."/>
            <person name="Tsui H.-C.T."/>
            <person name="Winkler M.E."/>
        </authorList>
    </citation>
    <scope>NUCLEOTIDE SEQUENCE</scope>
</reference>
<protein>
    <submittedName>
        <fullName evidence="1">Uncharacterized protein</fullName>
    </submittedName>
</protein>
<name>A0A382UUA6_9ZZZZ</name>